<evidence type="ECO:0000313" key="2">
    <source>
        <dbReference type="EMBL" id="UYG98083.1"/>
    </source>
</evidence>
<keyword evidence="1" id="KW-0472">Membrane</keyword>
<keyword evidence="1" id="KW-1133">Transmembrane helix</keyword>
<feature type="transmembrane region" description="Helical" evidence="1">
    <location>
        <begin position="6"/>
        <end position="25"/>
    </location>
</feature>
<organism evidence="2 3">
    <name type="scientific">Cytobacillus firmus</name>
    <name type="common">Bacillus firmus</name>
    <dbReference type="NCBI Taxonomy" id="1399"/>
    <lineage>
        <taxon>Bacteria</taxon>
        <taxon>Bacillati</taxon>
        <taxon>Bacillota</taxon>
        <taxon>Bacilli</taxon>
        <taxon>Bacillales</taxon>
        <taxon>Bacillaceae</taxon>
        <taxon>Cytobacillus</taxon>
    </lineage>
</organism>
<dbReference type="AlphaFoldDB" id="A0AA46PMN8"/>
<evidence type="ECO:0000313" key="3">
    <source>
        <dbReference type="Proteomes" id="UP001163104"/>
    </source>
</evidence>
<keyword evidence="2" id="KW-0614">Plasmid</keyword>
<reference evidence="2" key="1">
    <citation type="submission" date="2022-10" db="EMBL/GenBank/DDBJ databases">
        <title>Mechanism of multi-heavy metal repair in Cytobacillus Firmus M7.</title>
        <authorList>
            <person name="Li X."/>
            <person name="Yu C."/>
        </authorList>
    </citation>
    <scope>NUCLEOTIDE SEQUENCE</scope>
    <source>
        <strain evidence="2">M7</strain>
        <plasmid evidence="2">p1</plasmid>
    </source>
</reference>
<dbReference type="Proteomes" id="UP001163104">
    <property type="component" value="Plasmid p1"/>
</dbReference>
<dbReference type="EMBL" id="CP107028">
    <property type="protein sequence ID" value="UYG98083.1"/>
    <property type="molecule type" value="Genomic_DNA"/>
</dbReference>
<gene>
    <name evidence="2" type="ORF">OD459_26740</name>
</gene>
<dbReference type="RefSeq" id="WP_263600176.1">
    <property type="nucleotide sequence ID" value="NZ_CP107028.1"/>
</dbReference>
<name>A0AA46PMN8_CYTFI</name>
<proteinExistence type="predicted"/>
<protein>
    <submittedName>
        <fullName evidence="2">Uncharacterized protein</fullName>
    </submittedName>
</protein>
<accession>A0AA46PMN8</accession>
<evidence type="ECO:0000256" key="1">
    <source>
        <dbReference type="SAM" id="Phobius"/>
    </source>
</evidence>
<keyword evidence="1" id="KW-0812">Transmembrane</keyword>
<geneLocation type="plasmid" evidence="2 3">
    <name>p1</name>
</geneLocation>
<sequence length="116" mass="13572">MADTEIFMGVVGLIILLLLAYPFFIKRNPMIKMQQDDFQDEKEQVFMQLSELEYDYQMGKIPEKAYINTKSELTSKASKYVSHSNEDLIEIEKRVDIEISEVLNKSRVGKELMNEK</sequence>